<protein>
    <submittedName>
        <fullName evidence="3">Uncharacterized protein</fullName>
    </submittedName>
</protein>
<evidence type="ECO:0000313" key="4">
    <source>
        <dbReference type="Proteomes" id="UP000654075"/>
    </source>
</evidence>
<evidence type="ECO:0000256" key="2">
    <source>
        <dbReference type="SAM" id="MobiDB-lite"/>
    </source>
</evidence>
<feature type="non-terminal residue" evidence="3">
    <location>
        <position position="1"/>
    </location>
</feature>
<feature type="compositionally biased region" description="Polar residues" evidence="2">
    <location>
        <begin position="1"/>
        <end position="11"/>
    </location>
</feature>
<sequence length="157" mass="16227">ARGSQSSHQLVSSPGAASPPASHGHGHSRSVPSSPLSGSRTAPVPSSAEAGDRTEVDLLRAENAKLRQQLEDNGSEENAKLRQQLEESKEHMEFIRRSVLAGPGASTLNLLACPPLDSKVDSLTASGHSVAQGLAAATSSQKLLHSSSGSGMPMDDE</sequence>
<name>A0A813H700_POLGL</name>
<dbReference type="EMBL" id="CAJNNV010030803">
    <property type="protein sequence ID" value="CAE8633555.1"/>
    <property type="molecule type" value="Genomic_DNA"/>
</dbReference>
<comment type="caution">
    <text evidence="3">The sequence shown here is derived from an EMBL/GenBank/DDBJ whole genome shotgun (WGS) entry which is preliminary data.</text>
</comment>
<accession>A0A813H700</accession>
<feature type="region of interest" description="Disordered" evidence="2">
    <location>
        <begin position="126"/>
        <end position="157"/>
    </location>
</feature>
<feature type="compositionally biased region" description="Low complexity" evidence="2">
    <location>
        <begin position="12"/>
        <end position="40"/>
    </location>
</feature>
<gene>
    <name evidence="3" type="ORF">PGLA1383_LOCUS49421</name>
</gene>
<feature type="compositionally biased region" description="Low complexity" evidence="2">
    <location>
        <begin position="139"/>
        <end position="151"/>
    </location>
</feature>
<organism evidence="3 4">
    <name type="scientific">Polarella glacialis</name>
    <name type="common">Dinoflagellate</name>
    <dbReference type="NCBI Taxonomy" id="89957"/>
    <lineage>
        <taxon>Eukaryota</taxon>
        <taxon>Sar</taxon>
        <taxon>Alveolata</taxon>
        <taxon>Dinophyceae</taxon>
        <taxon>Suessiales</taxon>
        <taxon>Suessiaceae</taxon>
        <taxon>Polarella</taxon>
    </lineage>
</organism>
<reference evidence="3" key="1">
    <citation type="submission" date="2021-02" db="EMBL/GenBank/DDBJ databases">
        <authorList>
            <person name="Dougan E. K."/>
            <person name="Rhodes N."/>
            <person name="Thang M."/>
            <person name="Chan C."/>
        </authorList>
    </citation>
    <scope>NUCLEOTIDE SEQUENCE</scope>
</reference>
<evidence type="ECO:0000313" key="3">
    <source>
        <dbReference type="EMBL" id="CAE8633555.1"/>
    </source>
</evidence>
<evidence type="ECO:0000256" key="1">
    <source>
        <dbReference type="SAM" id="Coils"/>
    </source>
</evidence>
<proteinExistence type="predicted"/>
<keyword evidence="1" id="KW-0175">Coiled coil</keyword>
<feature type="region of interest" description="Disordered" evidence="2">
    <location>
        <begin position="1"/>
        <end position="54"/>
    </location>
</feature>
<feature type="non-terminal residue" evidence="3">
    <location>
        <position position="157"/>
    </location>
</feature>
<feature type="coiled-coil region" evidence="1">
    <location>
        <begin position="56"/>
        <end position="98"/>
    </location>
</feature>
<dbReference type="AlphaFoldDB" id="A0A813H700"/>
<keyword evidence="4" id="KW-1185">Reference proteome</keyword>
<dbReference type="Proteomes" id="UP000654075">
    <property type="component" value="Unassembled WGS sequence"/>
</dbReference>